<dbReference type="Proteomes" id="UP000653305">
    <property type="component" value="Unassembled WGS sequence"/>
</dbReference>
<dbReference type="AlphaFoldDB" id="A0A830C0C8"/>
<sequence>MALTAGIRPSPPRPSTQDREKRVYRGGAAVEEVRKEKFGDLDHEMRRIREAEKAEKVMHLICWGPTK</sequence>
<feature type="region of interest" description="Disordered" evidence="1">
    <location>
        <begin position="1"/>
        <end position="23"/>
    </location>
</feature>
<evidence type="ECO:0000313" key="3">
    <source>
        <dbReference type="Proteomes" id="UP000653305"/>
    </source>
</evidence>
<organism evidence="2 3">
    <name type="scientific">Phtheirospermum japonicum</name>
    <dbReference type="NCBI Taxonomy" id="374723"/>
    <lineage>
        <taxon>Eukaryota</taxon>
        <taxon>Viridiplantae</taxon>
        <taxon>Streptophyta</taxon>
        <taxon>Embryophyta</taxon>
        <taxon>Tracheophyta</taxon>
        <taxon>Spermatophyta</taxon>
        <taxon>Magnoliopsida</taxon>
        <taxon>eudicotyledons</taxon>
        <taxon>Gunneridae</taxon>
        <taxon>Pentapetalae</taxon>
        <taxon>asterids</taxon>
        <taxon>lamiids</taxon>
        <taxon>Lamiales</taxon>
        <taxon>Orobanchaceae</taxon>
        <taxon>Orobanchaceae incertae sedis</taxon>
        <taxon>Phtheirospermum</taxon>
    </lineage>
</organism>
<name>A0A830C0C8_9LAMI</name>
<evidence type="ECO:0000256" key="1">
    <source>
        <dbReference type="SAM" id="MobiDB-lite"/>
    </source>
</evidence>
<proteinExistence type="predicted"/>
<reference evidence="2" key="1">
    <citation type="submission" date="2020-07" db="EMBL/GenBank/DDBJ databases">
        <title>Ethylene signaling mediates host invasion by parasitic plants.</title>
        <authorList>
            <person name="Yoshida S."/>
        </authorList>
    </citation>
    <scope>NUCLEOTIDE SEQUENCE</scope>
    <source>
        <strain evidence="2">Okayama</strain>
    </source>
</reference>
<keyword evidence="3" id="KW-1185">Reference proteome</keyword>
<comment type="caution">
    <text evidence="2">The sequence shown here is derived from an EMBL/GenBank/DDBJ whole genome shotgun (WGS) entry which is preliminary data.</text>
</comment>
<accession>A0A830C0C8</accession>
<dbReference type="EMBL" id="BMAC01000193">
    <property type="protein sequence ID" value="GFP89543.1"/>
    <property type="molecule type" value="Genomic_DNA"/>
</dbReference>
<protein>
    <submittedName>
        <fullName evidence="2">Uncharacterized protein</fullName>
    </submittedName>
</protein>
<gene>
    <name evidence="2" type="ORF">PHJA_001097900</name>
</gene>
<dbReference type="OrthoDB" id="913439at2759"/>
<evidence type="ECO:0000313" key="2">
    <source>
        <dbReference type="EMBL" id="GFP89543.1"/>
    </source>
</evidence>